<dbReference type="GO" id="GO:0004471">
    <property type="term" value="F:malate dehydrogenase (decarboxylating) (NAD+) activity"/>
    <property type="evidence" value="ECO:0007669"/>
    <property type="project" value="TreeGrafter"/>
</dbReference>
<evidence type="ECO:0000313" key="4">
    <source>
        <dbReference type="EMBL" id="TMW63187.1"/>
    </source>
</evidence>
<dbReference type="GO" id="GO:0051287">
    <property type="term" value="F:NAD binding"/>
    <property type="evidence" value="ECO:0007669"/>
    <property type="project" value="InterPro"/>
</dbReference>
<comment type="cofactor">
    <cofactor evidence="1">
        <name>Mg(2+)</name>
        <dbReference type="ChEBI" id="CHEBI:18420"/>
    </cofactor>
</comment>
<dbReference type="Pfam" id="PF03949">
    <property type="entry name" value="Malic_M"/>
    <property type="match status" value="1"/>
</dbReference>
<dbReference type="Proteomes" id="UP000794436">
    <property type="component" value="Unassembled WGS sequence"/>
</dbReference>
<dbReference type="InterPro" id="IPR012302">
    <property type="entry name" value="Malic_NAD-bd"/>
</dbReference>
<sequence>MGLSAARGAFTQEAVEEMAKHVDMPIIFPLSNPTSVAECTADEAYRWTKGRCVFASGSPFAPVMYEGKEYAVSQCNNMFIFPAVGLACTVCQATRVTDRMLYAAAKALAECMTEEEIASGRVFPSVQNIRRVSLKVATAVMQCALDDDIAGFRPKIRRGASIEDYIASKMYYPTYHALVE</sequence>
<keyword evidence="5" id="KW-1185">Reference proteome</keyword>
<gene>
    <name evidence="4" type="ORF">Poli38472_002128</name>
</gene>
<organism evidence="4 5">
    <name type="scientific">Pythium oligandrum</name>
    <name type="common">Mycoparasitic fungus</name>
    <dbReference type="NCBI Taxonomy" id="41045"/>
    <lineage>
        <taxon>Eukaryota</taxon>
        <taxon>Sar</taxon>
        <taxon>Stramenopiles</taxon>
        <taxon>Oomycota</taxon>
        <taxon>Peronosporomycetes</taxon>
        <taxon>Pythiales</taxon>
        <taxon>Pythiaceae</taxon>
        <taxon>Pythium</taxon>
    </lineage>
</organism>
<dbReference type="Gene3D" id="3.40.50.720">
    <property type="entry name" value="NAD(P)-binding Rossmann-like Domain"/>
    <property type="match status" value="1"/>
</dbReference>
<dbReference type="PANTHER" id="PTHR23406:SF32">
    <property type="entry name" value="NADP-DEPENDENT MALIC ENZYME"/>
    <property type="match status" value="1"/>
</dbReference>
<keyword evidence="2" id="KW-0560">Oxidoreductase</keyword>
<protein>
    <recommendedName>
        <fullName evidence="3">Malic enzyme NAD-binding domain-containing protein</fullName>
    </recommendedName>
</protein>
<comment type="caution">
    <text evidence="4">The sequence shown here is derived from an EMBL/GenBank/DDBJ whole genome shotgun (WGS) entry which is preliminary data.</text>
</comment>
<dbReference type="GO" id="GO:0005739">
    <property type="term" value="C:mitochondrion"/>
    <property type="evidence" value="ECO:0007669"/>
    <property type="project" value="TreeGrafter"/>
</dbReference>
<evidence type="ECO:0000256" key="2">
    <source>
        <dbReference type="ARBA" id="ARBA00023002"/>
    </source>
</evidence>
<dbReference type="GO" id="GO:0006108">
    <property type="term" value="P:malate metabolic process"/>
    <property type="evidence" value="ECO:0007669"/>
    <property type="project" value="TreeGrafter"/>
</dbReference>
<dbReference type="SMART" id="SM00919">
    <property type="entry name" value="Malic_M"/>
    <property type="match status" value="1"/>
</dbReference>
<dbReference type="PANTHER" id="PTHR23406">
    <property type="entry name" value="MALIC ENZYME-RELATED"/>
    <property type="match status" value="1"/>
</dbReference>
<accession>A0A8K1CGY9</accession>
<evidence type="ECO:0000256" key="1">
    <source>
        <dbReference type="ARBA" id="ARBA00001946"/>
    </source>
</evidence>
<dbReference type="InterPro" id="IPR036291">
    <property type="entry name" value="NAD(P)-bd_dom_sf"/>
</dbReference>
<dbReference type="AlphaFoldDB" id="A0A8K1CGY9"/>
<dbReference type="EMBL" id="SPLM01000072">
    <property type="protein sequence ID" value="TMW63187.1"/>
    <property type="molecule type" value="Genomic_DNA"/>
</dbReference>
<dbReference type="OrthoDB" id="5365701at2759"/>
<proteinExistence type="predicted"/>
<dbReference type="SUPFAM" id="SSF51735">
    <property type="entry name" value="NAD(P)-binding Rossmann-fold domains"/>
    <property type="match status" value="1"/>
</dbReference>
<evidence type="ECO:0000259" key="3">
    <source>
        <dbReference type="SMART" id="SM00919"/>
    </source>
</evidence>
<reference evidence="4" key="1">
    <citation type="submission" date="2019-03" db="EMBL/GenBank/DDBJ databases">
        <title>Long read genome sequence of the mycoparasitic Pythium oligandrum ATCC 38472 isolated from sugarbeet rhizosphere.</title>
        <authorList>
            <person name="Gaulin E."/>
        </authorList>
    </citation>
    <scope>NUCLEOTIDE SEQUENCE</scope>
    <source>
        <strain evidence="4">ATCC 38472_TT</strain>
    </source>
</reference>
<feature type="domain" description="Malic enzyme NAD-binding" evidence="3">
    <location>
        <begin position="1"/>
        <end position="145"/>
    </location>
</feature>
<name>A0A8K1CGY9_PYTOL</name>
<evidence type="ECO:0000313" key="5">
    <source>
        <dbReference type="Proteomes" id="UP000794436"/>
    </source>
</evidence>